<evidence type="ECO:0000313" key="5">
    <source>
        <dbReference type="Proteomes" id="UP000177103"/>
    </source>
</evidence>
<evidence type="ECO:0000313" key="4">
    <source>
        <dbReference type="EMBL" id="OGY25057.1"/>
    </source>
</evidence>
<dbReference type="InterPro" id="IPR020084">
    <property type="entry name" value="NUDIX_hydrolase_CS"/>
</dbReference>
<dbReference type="PANTHER" id="PTHR43736">
    <property type="entry name" value="ADP-RIBOSE PYROPHOSPHATASE"/>
    <property type="match status" value="1"/>
</dbReference>
<name>A0A1G1WCP1_9BACT</name>
<organism evidence="4 5">
    <name type="scientific">Candidatus Woykebacteria bacterium RBG_13_40_7b</name>
    <dbReference type="NCBI Taxonomy" id="1802594"/>
    <lineage>
        <taxon>Bacteria</taxon>
        <taxon>Candidatus Woykeibacteriota</taxon>
    </lineage>
</organism>
<feature type="domain" description="Nudix hydrolase" evidence="3">
    <location>
        <begin position="3"/>
        <end position="135"/>
    </location>
</feature>
<dbReference type="PANTHER" id="PTHR43736:SF1">
    <property type="entry name" value="DIHYDRONEOPTERIN TRIPHOSPHATE DIPHOSPHATASE"/>
    <property type="match status" value="1"/>
</dbReference>
<dbReference type="PRINTS" id="PR00502">
    <property type="entry name" value="NUDIXFAMILY"/>
</dbReference>
<dbReference type="Gene3D" id="3.90.79.10">
    <property type="entry name" value="Nucleoside Triphosphate Pyrophosphohydrolase"/>
    <property type="match status" value="1"/>
</dbReference>
<evidence type="ECO:0000256" key="2">
    <source>
        <dbReference type="RuleBase" id="RU003476"/>
    </source>
</evidence>
<dbReference type="InterPro" id="IPR000086">
    <property type="entry name" value="NUDIX_hydrolase_dom"/>
</dbReference>
<dbReference type="Proteomes" id="UP000177103">
    <property type="component" value="Unassembled WGS sequence"/>
</dbReference>
<protein>
    <recommendedName>
        <fullName evidence="3">Nudix hydrolase domain-containing protein</fullName>
    </recommendedName>
</protein>
<comment type="similarity">
    <text evidence="2">Belongs to the Nudix hydrolase family.</text>
</comment>
<keyword evidence="1 2" id="KW-0378">Hydrolase</keyword>
<dbReference type="InterPro" id="IPR020476">
    <property type="entry name" value="Nudix_hydrolase"/>
</dbReference>
<dbReference type="EMBL" id="MHCQ01000004">
    <property type="protein sequence ID" value="OGY25057.1"/>
    <property type="molecule type" value="Genomic_DNA"/>
</dbReference>
<accession>A0A1G1WCP1</accession>
<comment type="caution">
    <text evidence="4">The sequence shown here is derived from an EMBL/GenBank/DDBJ whole genome shotgun (WGS) entry which is preliminary data.</text>
</comment>
<reference evidence="4 5" key="1">
    <citation type="journal article" date="2016" name="Nat. Commun.">
        <title>Thousands of microbial genomes shed light on interconnected biogeochemical processes in an aquifer system.</title>
        <authorList>
            <person name="Anantharaman K."/>
            <person name="Brown C.T."/>
            <person name="Hug L.A."/>
            <person name="Sharon I."/>
            <person name="Castelle C.J."/>
            <person name="Probst A.J."/>
            <person name="Thomas B.C."/>
            <person name="Singh A."/>
            <person name="Wilkins M.J."/>
            <person name="Karaoz U."/>
            <person name="Brodie E.L."/>
            <person name="Williams K.H."/>
            <person name="Hubbard S.S."/>
            <person name="Banfield J.F."/>
        </authorList>
    </citation>
    <scope>NUCLEOTIDE SEQUENCE [LARGE SCALE GENOMIC DNA]</scope>
</reference>
<dbReference type="AlphaFoldDB" id="A0A1G1WCP1"/>
<dbReference type="InterPro" id="IPR015797">
    <property type="entry name" value="NUDIX_hydrolase-like_dom_sf"/>
</dbReference>
<dbReference type="SUPFAM" id="SSF55811">
    <property type="entry name" value="Nudix"/>
    <property type="match status" value="1"/>
</dbReference>
<dbReference type="GO" id="GO:0016787">
    <property type="term" value="F:hydrolase activity"/>
    <property type="evidence" value="ECO:0007669"/>
    <property type="project" value="UniProtKB-KW"/>
</dbReference>
<proteinExistence type="inferred from homology"/>
<sequence length="139" mass="16326">MEKKISVVAAPIIVNEEGKILYFKSVKWKGLVPPGGHIEYGETMEETVIRETKEETGLEIEPIEIINFGEMIEPPEFYEPRHLIYFHFLSKIKSGKIKLDQRELVGYEWLDPEEALKRDDIIAKESIKKYLEYKNEKRV</sequence>
<dbReference type="PROSITE" id="PS00893">
    <property type="entry name" value="NUDIX_BOX"/>
    <property type="match status" value="1"/>
</dbReference>
<dbReference type="Pfam" id="PF00293">
    <property type="entry name" value="NUDIX"/>
    <property type="match status" value="1"/>
</dbReference>
<dbReference type="PROSITE" id="PS51462">
    <property type="entry name" value="NUDIX"/>
    <property type="match status" value="1"/>
</dbReference>
<evidence type="ECO:0000259" key="3">
    <source>
        <dbReference type="PROSITE" id="PS51462"/>
    </source>
</evidence>
<gene>
    <name evidence="4" type="ORF">A2Y57_02510</name>
</gene>
<evidence type="ECO:0000256" key="1">
    <source>
        <dbReference type="ARBA" id="ARBA00022801"/>
    </source>
</evidence>